<evidence type="ECO:0000313" key="1">
    <source>
        <dbReference type="EMBL" id="KAF4612594.1"/>
    </source>
</evidence>
<protein>
    <submittedName>
        <fullName evidence="1">Uncharacterized protein</fullName>
    </submittedName>
</protein>
<dbReference type="InterPro" id="IPR039535">
    <property type="entry name" value="ASST-like"/>
</dbReference>
<accession>A0A8H4QKJ9</accession>
<dbReference type="Gene3D" id="3.40.50.720">
    <property type="entry name" value="NAD(P)-binding Rossmann-like Domain"/>
    <property type="match status" value="1"/>
</dbReference>
<reference evidence="1 2" key="1">
    <citation type="submission" date="2020-03" db="EMBL/GenBank/DDBJ databases">
        <title>Draft Genome Sequence of Cudoniella acicularis.</title>
        <authorList>
            <person name="Buettner E."/>
            <person name="Kellner H."/>
        </authorList>
    </citation>
    <scope>NUCLEOTIDE SEQUENCE [LARGE SCALE GENOMIC DNA]</scope>
    <source>
        <strain evidence="1 2">DSM 108380</strain>
    </source>
</reference>
<dbReference type="PANTHER" id="PTHR35340:SF5">
    <property type="entry name" value="ASST-DOMAIN-CONTAINING PROTEIN"/>
    <property type="match status" value="1"/>
</dbReference>
<dbReference type="Pfam" id="PF00106">
    <property type="entry name" value="adh_short"/>
    <property type="match status" value="1"/>
</dbReference>
<comment type="caution">
    <text evidence="1">The sequence shown here is derived from an EMBL/GenBank/DDBJ whole genome shotgun (WGS) entry which is preliminary data.</text>
</comment>
<dbReference type="PRINTS" id="PR00081">
    <property type="entry name" value="GDHRDH"/>
</dbReference>
<dbReference type="Proteomes" id="UP000566819">
    <property type="component" value="Unassembled WGS sequence"/>
</dbReference>
<dbReference type="Pfam" id="PF14269">
    <property type="entry name" value="Arylsulfotran_2"/>
    <property type="match status" value="1"/>
</dbReference>
<dbReference type="AlphaFoldDB" id="A0A8H4QKJ9"/>
<keyword evidence="2" id="KW-1185">Reference proteome</keyword>
<name>A0A8H4QKJ9_9HELO</name>
<dbReference type="NCBIfam" id="NF005395">
    <property type="entry name" value="PRK06940.1"/>
    <property type="match status" value="1"/>
</dbReference>
<dbReference type="InterPro" id="IPR053143">
    <property type="entry name" value="Arylsulfate_ST"/>
</dbReference>
<sequence length="537" mass="57410">MANQFTFSGFSNNTFPFAFQHHARLHSQNDTTAIITLFDNGSDGERNFQNSSVGMKIAVDFDKMTCTLLQSYVLPNVLTTSQGSVQVLGNSNVFVGWGANPYISEFSSEGELLMQGQFGAVGVASSYRAFKAEWVGTPDSTPALWSYADSTSSATIFWVSWNGATEVQSWRFFGGPSEGTTSIELGSVQKSGFETNFTASAYVAWGEKDICSEFEYDGAKFTGHTESNNRTHSSQQLKMTRQVPRNVLVIIGAGGIGMAVARRLGSGRNLLLGGRSQAHLDKALAVLRGEGYTVEGCKVDVSDTEAVQKLAKLAEGMGTGQLDGIVHTAGIPPVSATAKQIIDINLLGTAHIIDTFYPLASIGTSLVCISSMAGYFSPLSPELERHLALTPTDQLLQHKDIDTVLQDANEAYFLAKRGNHLRVQAAAQSWGSKGARINTVSPGLILTRMGTAELQGPSGAWIESMVGHSGARRAGTPDEIASVVAFLIGTESSYITGSDILVDGGTIASQRWNVARPDEEKQVYSEKNGTSNGGVKI</sequence>
<organism evidence="1 2">
    <name type="scientific">Cudoniella acicularis</name>
    <dbReference type="NCBI Taxonomy" id="354080"/>
    <lineage>
        <taxon>Eukaryota</taxon>
        <taxon>Fungi</taxon>
        <taxon>Dikarya</taxon>
        <taxon>Ascomycota</taxon>
        <taxon>Pezizomycotina</taxon>
        <taxon>Leotiomycetes</taxon>
        <taxon>Helotiales</taxon>
        <taxon>Tricladiaceae</taxon>
        <taxon>Cudoniella</taxon>
    </lineage>
</organism>
<dbReference type="InterPro" id="IPR036291">
    <property type="entry name" value="NAD(P)-bd_dom_sf"/>
</dbReference>
<dbReference type="InterPro" id="IPR002347">
    <property type="entry name" value="SDR_fam"/>
</dbReference>
<dbReference type="EMBL" id="JAAMPI010002513">
    <property type="protein sequence ID" value="KAF4612594.1"/>
    <property type="molecule type" value="Genomic_DNA"/>
</dbReference>
<evidence type="ECO:0000313" key="2">
    <source>
        <dbReference type="Proteomes" id="UP000566819"/>
    </source>
</evidence>
<dbReference type="OrthoDB" id="5840532at2759"/>
<gene>
    <name evidence="1" type="ORF">G7Y89_g15585</name>
</gene>
<dbReference type="SUPFAM" id="SSF51735">
    <property type="entry name" value="NAD(P)-binding Rossmann-fold domains"/>
    <property type="match status" value="1"/>
</dbReference>
<dbReference type="Pfam" id="PF13561">
    <property type="entry name" value="adh_short_C2"/>
    <property type="match status" value="1"/>
</dbReference>
<dbReference type="PANTHER" id="PTHR35340">
    <property type="entry name" value="PQQ ENZYME REPEAT PROTEIN-RELATED"/>
    <property type="match status" value="1"/>
</dbReference>
<proteinExistence type="predicted"/>
<dbReference type="CDD" id="cd05233">
    <property type="entry name" value="SDR_c"/>
    <property type="match status" value="1"/>
</dbReference>